<dbReference type="Proteomes" id="UP000504639">
    <property type="component" value="Chromosome Z"/>
</dbReference>
<keyword evidence="6 9" id="KW-0325">Glycoprotein</keyword>
<dbReference type="GeneID" id="116501058"/>
<dbReference type="KEGG" id="aful:116501058"/>
<name>A0A6J3EF11_AYTFU</name>
<comment type="similarity">
    <text evidence="2 9">Belongs to the avidin/streptavidin family.</text>
</comment>
<accession>A0A6J3EF11</accession>
<gene>
    <name evidence="11" type="primary">LOC116501058</name>
    <name evidence="12" type="synonym">LOC116501060</name>
</gene>
<dbReference type="GO" id="GO:0009374">
    <property type="term" value="F:biotin binding"/>
    <property type="evidence" value="ECO:0007669"/>
    <property type="project" value="UniProtKB-UniRule"/>
</dbReference>
<dbReference type="InterPro" id="IPR036896">
    <property type="entry name" value="Avidin-like_sf"/>
</dbReference>
<sequence>MVPTTSLLLLLGLALLAPGLSADQCVLTGRWINDQGSDMTIEAVNSNGEFTGTYHTPVMTTTKDIKASPLVGIQHSKTQPTFGFTVSWNFTDTTAVFTGQCFVDTEGKEVLKTMWLLRSHVNSIADDWNATRTGTDNFTRLP</sequence>
<dbReference type="InterPro" id="IPR005468">
    <property type="entry name" value="Avidin/str"/>
</dbReference>
<keyword evidence="3 9" id="KW-0964">Secreted</keyword>
<feature type="signal peptide" evidence="9">
    <location>
        <begin position="1"/>
        <end position="22"/>
    </location>
</feature>
<dbReference type="GO" id="GO:0005576">
    <property type="term" value="C:extracellular region"/>
    <property type="evidence" value="ECO:0007669"/>
    <property type="project" value="UniProtKB-SubCell"/>
</dbReference>
<evidence type="ECO:0000256" key="5">
    <source>
        <dbReference type="ARBA" id="ARBA00023157"/>
    </source>
</evidence>
<keyword evidence="7 9" id="KW-0092">Biotin</keyword>
<dbReference type="PROSITE" id="PS51326">
    <property type="entry name" value="AVIDIN_2"/>
    <property type="match status" value="1"/>
</dbReference>
<dbReference type="InterPro" id="IPR005469">
    <property type="entry name" value="Avidin"/>
</dbReference>
<proteinExistence type="inferred from homology"/>
<comment type="subunit">
    <text evidence="9">Homotetramer.</text>
</comment>
<evidence type="ECO:0000256" key="3">
    <source>
        <dbReference type="ARBA" id="ARBA00022525"/>
    </source>
</evidence>
<evidence type="ECO:0000256" key="8">
    <source>
        <dbReference type="PIRSR" id="PIRSR605468-51"/>
    </source>
</evidence>
<feature type="chain" id="PRO_5044518502" description="Avidin" evidence="9">
    <location>
        <begin position="23"/>
        <end position="142"/>
    </location>
</feature>
<keyword evidence="10" id="KW-1185">Reference proteome</keyword>
<dbReference type="PANTHER" id="PTHR34399:SF3">
    <property type="entry name" value="AVID PROTEIN-RELATED"/>
    <property type="match status" value="1"/>
</dbReference>
<comment type="subcellular location">
    <subcellularLocation>
        <location evidence="1 9">Secreted</location>
    </subcellularLocation>
</comment>
<dbReference type="RefSeq" id="XP_032062324.1">
    <property type="nucleotide sequence ID" value="XM_032206433.1"/>
</dbReference>
<dbReference type="InterPro" id="IPR051764">
    <property type="entry name" value="Avidin/Streptavidin-rel"/>
</dbReference>
<keyword evidence="5 8" id="KW-1015">Disulfide bond</keyword>
<feature type="disulfide bond" evidence="8">
    <location>
        <begin position="25"/>
        <end position="101"/>
    </location>
</feature>
<evidence type="ECO:0000313" key="10">
    <source>
        <dbReference type="Proteomes" id="UP000504639"/>
    </source>
</evidence>
<evidence type="ECO:0000256" key="9">
    <source>
        <dbReference type="RuleBase" id="RU369114"/>
    </source>
</evidence>
<evidence type="ECO:0000313" key="11">
    <source>
        <dbReference type="RefSeq" id="XP_032062321.1"/>
    </source>
</evidence>
<dbReference type="PRINTS" id="PR00709">
    <property type="entry name" value="AVIDIN"/>
</dbReference>
<dbReference type="RefSeq" id="XP_032062321.1">
    <property type="nucleotide sequence ID" value="XM_032206430.1"/>
</dbReference>
<keyword evidence="4 9" id="KW-0732">Signal</keyword>
<evidence type="ECO:0000256" key="7">
    <source>
        <dbReference type="ARBA" id="ARBA00023267"/>
    </source>
</evidence>
<dbReference type="SUPFAM" id="SSF50876">
    <property type="entry name" value="Avidin/streptavidin"/>
    <property type="match status" value="1"/>
</dbReference>
<organism evidence="10 11">
    <name type="scientific">Aythya fuligula</name>
    <name type="common">Tufted duck</name>
    <name type="synonym">Anas fuligula</name>
    <dbReference type="NCBI Taxonomy" id="219594"/>
    <lineage>
        <taxon>Eukaryota</taxon>
        <taxon>Metazoa</taxon>
        <taxon>Chordata</taxon>
        <taxon>Craniata</taxon>
        <taxon>Vertebrata</taxon>
        <taxon>Euteleostomi</taxon>
        <taxon>Archelosauria</taxon>
        <taxon>Archosauria</taxon>
        <taxon>Dinosauria</taxon>
        <taxon>Saurischia</taxon>
        <taxon>Theropoda</taxon>
        <taxon>Coelurosauria</taxon>
        <taxon>Aves</taxon>
        <taxon>Neognathae</taxon>
        <taxon>Galloanserae</taxon>
        <taxon>Anseriformes</taxon>
        <taxon>Anatidae</taxon>
        <taxon>Aythyinae</taxon>
        <taxon>Aythya</taxon>
    </lineage>
</organism>
<comment type="function">
    <text evidence="9">Forms a strong non-covalent specific complex with biotin.</text>
</comment>
<protein>
    <recommendedName>
        <fullName evidence="9">Avidin</fullName>
    </recommendedName>
</protein>
<evidence type="ECO:0000256" key="4">
    <source>
        <dbReference type="ARBA" id="ARBA00022729"/>
    </source>
</evidence>
<evidence type="ECO:0000256" key="6">
    <source>
        <dbReference type="ARBA" id="ARBA00023180"/>
    </source>
</evidence>
<evidence type="ECO:0000256" key="1">
    <source>
        <dbReference type="ARBA" id="ARBA00004613"/>
    </source>
</evidence>
<evidence type="ECO:0000313" key="12">
    <source>
        <dbReference type="RefSeq" id="XP_032062324.1"/>
    </source>
</evidence>
<dbReference type="AlphaFoldDB" id="A0A6J3EF11"/>
<dbReference type="Pfam" id="PF01382">
    <property type="entry name" value="Avidin"/>
    <property type="match status" value="1"/>
</dbReference>
<evidence type="ECO:0000256" key="2">
    <source>
        <dbReference type="ARBA" id="ARBA00006297"/>
    </source>
</evidence>
<dbReference type="Gene3D" id="2.40.128.30">
    <property type="entry name" value="Avidin-like"/>
    <property type="match status" value="1"/>
</dbReference>
<dbReference type="PANTHER" id="PTHR34399">
    <property type="entry name" value="AVIDIN-RELATED"/>
    <property type="match status" value="1"/>
</dbReference>
<reference evidence="11 12" key="1">
    <citation type="submission" date="2025-04" db="UniProtKB">
        <authorList>
            <consortium name="RefSeq"/>
        </authorList>
    </citation>
    <scope>IDENTIFICATION</scope>
    <source>
        <tissue evidence="11 12">Lung</tissue>
    </source>
</reference>
<dbReference type="KEGG" id="aful:116501060"/>